<organism evidence="1 2">
    <name type="scientific">Cichorium intybus</name>
    <name type="common">Chicory</name>
    <dbReference type="NCBI Taxonomy" id="13427"/>
    <lineage>
        <taxon>Eukaryota</taxon>
        <taxon>Viridiplantae</taxon>
        <taxon>Streptophyta</taxon>
        <taxon>Embryophyta</taxon>
        <taxon>Tracheophyta</taxon>
        <taxon>Spermatophyta</taxon>
        <taxon>Magnoliopsida</taxon>
        <taxon>eudicotyledons</taxon>
        <taxon>Gunneridae</taxon>
        <taxon>Pentapetalae</taxon>
        <taxon>asterids</taxon>
        <taxon>campanulids</taxon>
        <taxon>Asterales</taxon>
        <taxon>Asteraceae</taxon>
        <taxon>Cichorioideae</taxon>
        <taxon>Cichorieae</taxon>
        <taxon>Cichoriinae</taxon>
        <taxon>Cichorium</taxon>
    </lineage>
</organism>
<reference evidence="1 2" key="2">
    <citation type="journal article" date="2022" name="Mol. Ecol. Resour.">
        <title>The genomes of chicory, endive, great burdock and yacon provide insights into Asteraceae paleo-polyploidization history and plant inulin production.</title>
        <authorList>
            <person name="Fan W."/>
            <person name="Wang S."/>
            <person name="Wang H."/>
            <person name="Wang A."/>
            <person name="Jiang F."/>
            <person name="Liu H."/>
            <person name="Zhao H."/>
            <person name="Xu D."/>
            <person name="Zhang Y."/>
        </authorList>
    </citation>
    <scope>NUCLEOTIDE SEQUENCE [LARGE SCALE GENOMIC DNA]</scope>
    <source>
        <strain evidence="2">cv. Punajuju</strain>
        <tissue evidence="1">Leaves</tissue>
    </source>
</reference>
<dbReference type="Proteomes" id="UP001055811">
    <property type="component" value="Linkage Group LG02"/>
</dbReference>
<keyword evidence="2" id="KW-1185">Reference proteome</keyword>
<protein>
    <submittedName>
        <fullName evidence="1">Uncharacterized protein</fullName>
    </submittedName>
</protein>
<name>A0ACB9GGA5_CICIN</name>
<evidence type="ECO:0000313" key="2">
    <source>
        <dbReference type="Proteomes" id="UP001055811"/>
    </source>
</evidence>
<reference evidence="2" key="1">
    <citation type="journal article" date="2022" name="Mol. Ecol. Resour.">
        <title>The genomes of chicory, endive, great burdock and yacon provide insights into Asteraceae palaeo-polyploidization history and plant inulin production.</title>
        <authorList>
            <person name="Fan W."/>
            <person name="Wang S."/>
            <person name="Wang H."/>
            <person name="Wang A."/>
            <person name="Jiang F."/>
            <person name="Liu H."/>
            <person name="Zhao H."/>
            <person name="Xu D."/>
            <person name="Zhang Y."/>
        </authorList>
    </citation>
    <scope>NUCLEOTIDE SEQUENCE [LARGE SCALE GENOMIC DNA]</scope>
    <source>
        <strain evidence="2">cv. Punajuju</strain>
    </source>
</reference>
<sequence length="68" mass="7938">MTLELKGKCFNGDIQIETFFLLLLKSVTYIELIESAHEEFKHGHMNLEEFKHGHMNLGGLNIHKRSRL</sequence>
<proteinExistence type="predicted"/>
<evidence type="ECO:0000313" key="1">
    <source>
        <dbReference type="EMBL" id="KAI3782464.1"/>
    </source>
</evidence>
<accession>A0ACB9GGA5</accession>
<comment type="caution">
    <text evidence="1">The sequence shown here is derived from an EMBL/GenBank/DDBJ whole genome shotgun (WGS) entry which is preliminary data.</text>
</comment>
<dbReference type="EMBL" id="CM042010">
    <property type="protein sequence ID" value="KAI3782464.1"/>
    <property type="molecule type" value="Genomic_DNA"/>
</dbReference>
<gene>
    <name evidence="1" type="ORF">L2E82_12511</name>
</gene>